<feature type="compositionally biased region" description="Basic and acidic residues" evidence="1">
    <location>
        <begin position="18"/>
        <end position="50"/>
    </location>
</feature>
<accession>A0AAV7W2E2</accession>
<comment type="caution">
    <text evidence="2">The sequence shown here is derived from an EMBL/GenBank/DDBJ whole genome shotgun (WGS) entry which is preliminary data.</text>
</comment>
<keyword evidence="3" id="KW-1185">Reference proteome</keyword>
<evidence type="ECO:0000256" key="1">
    <source>
        <dbReference type="SAM" id="MobiDB-lite"/>
    </source>
</evidence>
<proteinExistence type="predicted"/>
<feature type="region of interest" description="Disordered" evidence="1">
    <location>
        <begin position="1"/>
        <end position="116"/>
    </location>
</feature>
<dbReference type="AlphaFoldDB" id="A0AAV7W2E2"/>
<feature type="compositionally biased region" description="Basic and acidic residues" evidence="1">
    <location>
        <begin position="74"/>
        <end position="112"/>
    </location>
</feature>
<name>A0AAV7W2E2_PLEWA</name>
<evidence type="ECO:0000313" key="3">
    <source>
        <dbReference type="Proteomes" id="UP001066276"/>
    </source>
</evidence>
<gene>
    <name evidence="2" type="ORF">NDU88_003063</name>
</gene>
<reference evidence="2" key="1">
    <citation type="journal article" date="2022" name="bioRxiv">
        <title>Sequencing and chromosome-scale assembly of the giantPleurodeles waltlgenome.</title>
        <authorList>
            <person name="Brown T."/>
            <person name="Elewa A."/>
            <person name="Iarovenko S."/>
            <person name="Subramanian E."/>
            <person name="Araus A.J."/>
            <person name="Petzold A."/>
            <person name="Susuki M."/>
            <person name="Suzuki K.-i.T."/>
            <person name="Hayashi T."/>
            <person name="Toyoda A."/>
            <person name="Oliveira C."/>
            <person name="Osipova E."/>
            <person name="Leigh N.D."/>
            <person name="Simon A."/>
            <person name="Yun M.H."/>
        </authorList>
    </citation>
    <scope>NUCLEOTIDE SEQUENCE</scope>
    <source>
        <strain evidence="2">20211129_DDA</strain>
        <tissue evidence="2">Liver</tissue>
    </source>
</reference>
<protein>
    <submittedName>
        <fullName evidence="2">Uncharacterized protein</fullName>
    </submittedName>
</protein>
<organism evidence="2 3">
    <name type="scientific">Pleurodeles waltl</name>
    <name type="common">Iberian ribbed newt</name>
    <dbReference type="NCBI Taxonomy" id="8319"/>
    <lineage>
        <taxon>Eukaryota</taxon>
        <taxon>Metazoa</taxon>
        <taxon>Chordata</taxon>
        <taxon>Craniata</taxon>
        <taxon>Vertebrata</taxon>
        <taxon>Euteleostomi</taxon>
        <taxon>Amphibia</taxon>
        <taxon>Batrachia</taxon>
        <taxon>Caudata</taxon>
        <taxon>Salamandroidea</taxon>
        <taxon>Salamandridae</taxon>
        <taxon>Pleurodelinae</taxon>
        <taxon>Pleurodeles</taxon>
    </lineage>
</organism>
<dbReference type="Proteomes" id="UP001066276">
    <property type="component" value="Chromosome 1_2"/>
</dbReference>
<dbReference type="EMBL" id="JANPWB010000002">
    <property type="protein sequence ID" value="KAJ1207673.1"/>
    <property type="molecule type" value="Genomic_DNA"/>
</dbReference>
<sequence>MRHSPAPMSSCPGGTATRTDEHEVRSDPDIRVTKTEIGREEERKGCVSDKPEEDLSTEKRAKPGIEGGTGIWEADERKTTNKDRRSPATEEQLRTDPKISIEMPRRNGESRHVPGGAWHTQLFSLISINAFEDDCSMYV</sequence>
<evidence type="ECO:0000313" key="2">
    <source>
        <dbReference type="EMBL" id="KAJ1207673.1"/>
    </source>
</evidence>